<evidence type="ECO:0000256" key="1">
    <source>
        <dbReference type="ARBA" id="ARBA00004141"/>
    </source>
</evidence>
<keyword evidence="3 7" id="KW-0812">Transmembrane</keyword>
<dbReference type="OrthoDB" id="2131401at2759"/>
<comment type="caution">
    <text evidence="8">The sequence shown here is derived from an EMBL/GenBank/DDBJ whole genome shotgun (WGS) entry which is preliminary data.</text>
</comment>
<evidence type="ECO:0000256" key="7">
    <source>
        <dbReference type="SAM" id="Phobius"/>
    </source>
</evidence>
<dbReference type="PANTHER" id="PTHR22779">
    <property type="entry name" value="SD17342P"/>
    <property type="match status" value="1"/>
</dbReference>
<evidence type="ECO:0000256" key="4">
    <source>
        <dbReference type="ARBA" id="ARBA00022989"/>
    </source>
</evidence>
<feature type="transmembrane region" description="Helical" evidence="7">
    <location>
        <begin position="166"/>
        <end position="199"/>
    </location>
</feature>
<organism evidence="8 9">
    <name type="scientific">Tetrapyrgos nigripes</name>
    <dbReference type="NCBI Taxonomy" id="182062"/>
    <lineage>
        <taxon>Eukaryota</taxon>
        <taxon>Fungi</taxon>
        <taxon>Dikarya</taxon>
        <taxon>Basidiomycota</taxon>
        <taxon>Agaricomycotina</taxon>
        <taxon>Agaricomycetes</taxon>
        <taxon>Agaricomycetidae</taxon>
        <taxon>Agaricales</taxon>
        <taxon>Marasmiineae</taxon>
        <taxon>Marasmiaceae</taxon>
        <taxon>Tetrapyrgos</taxon>
    </lineage>
</organism>
<comment type="subcellular location">
    <subcellularLocation>
        <location evidence="1">Membrane</location>
        <topology evidence="1">Multi-pass membrane protein</topology>
    </subcellularLocation>
</comment>
<feature type="compositionally biased region" description="Basic and acidic residues" evidence="6">
    <location>
        <begin position="1"/>
        <end position="11"/>
    </location>
</feature>
<keyword evidence="5 7" id="KW-0472">Membrane</keyword>
<feature type="transmembrane region" description="Helical" evidence="7">
    <location>
        <begin position="50"/>
        <end position="74"/>
    </location>
</feature>
<dbReference type="InterPro" id="IPR019334">
    <property type="entry name" value="TMEM170A/B/YPR153W-like"/>
</dbReference>
<evidence type="ECO:0000256" key="6">
    <source>
        <dbReference type="SAM" id="MobiDB-lite"/>
    </source>
</evidence>
<dbReference type="PANTHER" id="PTHR22779:SF6">
    <property type="entry name" value="SD17342P"/>
    <property type="match status" value="1"/>
</dbReference>
<evidence type="ECO:0000256" key="2">
    <source>
        <dbReference type="ARBA" id="ARBA00006325"/>
    </source>
</evidence>
<evidence type="ECO:0000256" key="3">
    <source>
        <dbReference type="ARBA" id="ARBA00022692"/>
    </source>
</evidence>
<keyword evidence="4 7" id="KW-1133">Transmembrane helix</keyword>
<accession>A0A8H5FC26</accession>
<dbReference type="Proteomes" id="UP000559256">
    <property type="component" value="Unassembled WGS sequence"/>
</dbReference>
<name>A0A8H5FC26_9AGAR</name>
<evidence type="ECO:0000313" key="9">
    <source>
        <dbReference type="Proteomes" id="UP000559256"/>
    </source>
</evidence>
<reference evidence="8 9" key="1">
    <citation type="journal article" date="2020" name="ISME J.">
        <title>Uncovering the hidden diversity of litter-decomposition mechanisms in mushroom-forming fungi.</title>
        <authorList>
            <person name="Floudas D."/>
            <person name="Bentzer J."/>
            <person name="Ahren D."/>
            <person name="Johansson T."/>
            <person name="Persson P."/>
            <person name="Tunlid A."/>
        </authorList>
    </citation>
    <scope>NUCLEOTIDE SEQUENCE [LARGE SCALE GENOMIC DNA]</scope>
    <source>
        <strain evidence="8 9">CBS 291.85</strain>
    </source>
</reference>
<gene>
    <name evidence="8" type="ORF">D9758_015795</name>
</gene>
<protein>
    <submittedName>
        <fullName evidence="8">Uncharacterized protein</fullName>
    </submittedName>
</protein>
<dbReference type="EMBL" id="JAACJM010000327">
    <property type="protein sequence ID" value="KAF5331316.1"/>
    <property type="molecule type" value="Genomic_DNA"/>
</dbReference>
<feature type="region of interest" description="Disordered" evidence="6">
    <location>
        <begin position="1"/>
        <end position="29"/>
    </location>
</feature>
<keyword evidence="9" id="KW-1185">Reference proteome</keyword>
<dbReference type="GO" id="GO:0016020">
    <property type="term" value="C:membrane"/>
    <property type="evidence" value="ECO:0007669"/>
    <property type="project" value="UniProtKB-SubCell"/>
</dbReference>
<proteinExistence type="inferred from homology"/>
<comment type="similarity">
    <text evidence="2">Belongs to the TMEM170 family.</text>
</comment>
<evidence type="ECO:0000313" key="8">
    <source>
        <dbReference type="EMBL" id="KAF5331316.1"/>
    </source>
</evidence>
<feature type="region of interest" description="Disordered" evidence="6">
    <location>
        <begin position="83"/>
        <end position="113"/>
    </location>
</feature>
<sequence length="234" mass="26294">MATHPSIRDEPSWPSLYNPHSELSHIQHQDPIQPGATYLTDAEDVFRFTLYWTLVLYLPLFALLGLYAAFNLAFPPSRKRARGMDPFGDDAGNEDQEHAYPLNTLPPPTNRRNSNHFLSVNVGNGYQSLRSDLAPSFSSQSEPPLSPSRLHPQRVPKRINAGRTRLIVAFLVFLVFFSTFLIGAVLSSAIVGFVVFGLYKAGHFYMSSWIPFLWAAIQVFTGVLSVWPFVINII</sequence>
<feature type="transmembrane region" description="Helical" evidence="7">
    <location>
        <begin position="211"/>
        <end position="231"/>
    </location>
</feature>
<dbReference type="AlphaFoldDB" id="A0A8H5FC26"/>
<evidence type="ECO:0000256" key="5">
    <source>
        <dbReference type="ARBA" id="ARBA00023136"/>
    </source>
</evidence>